<dbReference type="RefSeq" id="WP_188427866.1">
    <property type="nucleotide sequence ID" value="NZ_BAABKH010000010.1"/>
</dbReference>
<protein>
    <submittedName>
        <fullName evidence="2">Uncharacterized protein</fullName>
    </submittedName>
</protein>
<keyword evidence="1" id="KW-0812">Transmembrane</keyword>
<evidence type="ECO:0000256" key="1">
    <source>
        <dbReference type="SAM" id="Phobius"/>
    </source>
</evidence>
<reference evidence="2" key="2">
    <citation type="submission" date="2020-09" db="EMBL/GenBank/DDBJ databases">
        <authorList>
            <person name="Sun Q."/>
            <person name="Zhou Y."/>
        </authorList>
    </citation>
    <scope>NUCLEOTIDE SEQUENCE</scope>
    <source>
        <strain evidence="2">CGMCC 1.12160</strain>
    </source>
</reference>
<gene>
    <name evidence="2" type="ORF">GCM10011366_03250</name>
</gene>
<reference evidence="2" key="1">
    <citation type="journal article" date="2014" name="Int. J. Syst. Evol. Microbiol.">
        <title>Complete genome sequence of Corynebacterium casei LMG S-19264T (=DSM 44701T), isolated from a smear-ripened cheese.</title>
        <authorList>
            <consortium name="US DOE Joint Genome Institute (JGI-PGF)"/>
            <person name="Walter F."/>
            <person name="Albersmeier A."/>
            <person name="Kalinowski J."/>
            <person name="Ruckert C."/>
        </authorList>
    </citation>
    <scope>NUCLEOTIDE SEQUENCE</scope>
    <source>
        <strain evidence="2">CGMCC 1.12160</strain>
    </source>
</reference>
<dbReference type="AlphaFoldDB" id="A0A917BH88"/>
<proteinExistence type="predicted"/>
<evidence type="ECO:0000313" key="3">
    <source>
        <dbReference type="Proteomes" id="UP000605670"/>
    </source>
</evidence>
<feature type="transmembrane region" description="Helical" evidence="1">
    <location>
        <begin position="12"/>
        <end position="33"/>
    </location>
</feature>
<keyword evidence="3" id="KW-1185">Reference proteome</keyword>
<feature type="transmembrane region" description="Helical" evidence="1">
    <location>
        <begin position="45"/>
        <end position="68"/>
    </location>
</feature>
<feature type="transmembrane region" description="Helical" evidence="1">
    <location>
        <begin position="80"/>
        <end position="101"/>
    </location>
</feature>
<organism evidence="2 3">
    <name type="scientific">Ornithinimicrobium tianjinense</name>
    <dbReference type="NCBI Taxonomy" id="1195761"/>
    <lineage>
        <taxon>Bacteria</taxon>
        <taxon>Bacillati</taxon>
        <taxon>Actinomycetota</taxon>
        <taxon>Actinomycetes</taxon>
        <taxon>Micrococcales</taxon>
        <taxon>Ornithinimicrobiaceae</taxon>
        <taxon>Ornithinimicrobium</taxon>
    </lineage>
</organism>
<accession>A0A917BH88</accession>
<feature type="transmembrane region" description="Helical" evidence="1">
    <location>
        <begin position="121"/>
        <end position="141"/>
    </location>
</feature>
<evidence type="ECO:0000313" key="2">
    <source>
        <dbReference type="EMBL" id="GGF38999.1"/>
    </source>
</evidence>
<dbReference type="Proteomes" id="UP000605670">
    <property type="component" value="Unassembled WGS sequence"/>
</dbReference>
<sequence>MSTPVDRPPRPLWPGIVRAALLLVTVTAAVFSVEFFRNPQDSAGAPVLTVIWVVALATAAPVVAYVLNRRTPLATDSYRTLVLSVPQLPLLVLLAAVDVWLDVRSGYLLEGSGEESMSYGIGLTLATLFGMVVVLLVAVAARTGAGRAGTVAGRAGALA</sequence>
<name>A0A917BH88_9MICO</name>
<keyword evidence="1" id="KW-0472">Membrane</keyword>
<keyword evidence="1" id="KW-1133">Transmembrane helix</keyword>
<comment type="caution">
    <text evidence="2">The sequence shown here is derived from an EMBL/GenBank/DDBJ whole genome shotgun (WGS) entry which is preliminary data.</text>
</comment>
<dbReference type="EMBL" id="BMEM01000001">
    <property type="protein sequence ID" value="GGF38999.1"/>
    <property type="molecule type" value="Genomic_DNA"/>
</dbReference>